<organism evidence="3 4">
    <name type="scientific">Fragilariopsis cylindrus CCMP1102</name>
    <dbReference type="NCBI Taxonomy" id="635003"/>
    <lineage>
        <taxon>Eukaryota</taxon>
        <taxon>Sar</taxon>
        <taxon>Stramenopiles</taxon>
        <taxon>Ochrophyta</taxon>
        <taxon>Bacillariophyta</taxon>
        <taxon>Bacillariophyceae</taxon>
        <taxon>Bacillariophycidae</taxon>
        <taxon>Bacillariales</taxon>
        <taxon>Bacillariaceae</taxon>
        <taxon>Fragilariopsis</taxon>
    </lineage>
</organism>
<dbReference type="CDD" id="cd00371">
    <property type="entry name" value="HMA"/>
    <property type="match status" value="1"/>
</dbReference>
<evidence type="ECO:0000313" key="4">
    <source>
        <dbReference type="Proteomes" id="UP000095751"/>
    </source>
</evidence>
<keyword evidence="2" id="KW-0812">Transmembrane</keyword>
<keyword evidence="2" id="KW-1133">Transmembrane helix</keyword>
<dbReference type="EMBL" id="KV784370">
    <property type="protein sequence ID" value="OEU10736.1"/>
    <property type="molecule type" value="Genomic_DNA"/>
</dbReference>
<keyword evidence="2" id="KW-0472">Membrane</keyword>
<protein>
    <recommendedName>
        <fullName evidence="5">HMA domain-containing protein</fullName>
    </recommendedName>
</protein>
<dbReference type="InterPro" id="IPR006121">
    <property type="entry name" value="HMA_dom"/>
</dbReference>
<accession>A0A1E7EY27</accession>
<feature type="transmembrane region" description="Helical" evidence="2">
    <location>
        <begin position="83"/>
        <end position="103"/>
    </location>
</feature>
<dbReference type="Proteomes" id="UP000095751">
    <property type="component" value="Unassembled WGS sequence"/>
</dbReference>
<dbReference type="OrthoDB" id="689350at2759"/>
<proteinExistence type="predicted"/>
<dbReference type="InParanoid" id="A0A1E7EY27"/>
<keyword evidence="4" id="KW-1185">Reference proteome</keyword>
<dbReference type="AlphaFoldDB" id="A0A1E7EY27"/>
<name>A0A1E7EY27_9STRA</name>
<dbReference type="GO" id="GO:0046872">
    <property type="term" value="F:metal ion binding"/>
    <property type="evidence" value="ECO:0007669"/>
    <property type="project" value="InterPro"/>
</dbReference>
<feature type="compositionally biased region" description="Basic and acidic residues" evidence="1">
    <location>
        <begin position="345"/>
        <end position="355"/>
    </location>
</feature>
<feature type="transmembrane region" description="Helical" evidence="2">
    <location>
        <begin position="123"/>
        <end position="148"/>
    </location>
</feature>
<sequence length="355" mass="39633">MTTVSTTSLTGSNENIKHLLFSSHHKKKKNGDLNSSNNSMLMTTSLGVRGGAIANDDEAKEEEMRSNSKSYYLIWSPGFMKQFLVAMTIILTTIRCCSFYNINILGWGNHFNTISSRPFISNIILPLLSSSCCAIQMTFNALSSIFLAGTGCIGFNSALGPIRPYLLAITMIVYNYTNPFFRSVSSVSSVLSLLLRYTIVFMPELVYWWNSILRSRWKRQRDSTITNTTKDDIEEPTTEKLLQATLVFDVPTMGCVACVNKIESSLRQSTALRNYIASTGSWLNDEDNDRSKRGGCAKIDIRVESEKELDGVINNVKVVIEGAGFRGTKIKSIDRIHHSSSSKQINDDDDHKTPN</sequence>
<dbReference type="KEGG" id="fcy:FRACYDRAFT_246545"/>
<evidence type="ECO:0000256" key="2">
    <source>
        <dbReference type="SAM" id="Phobius"/>
    </source>
</evidence>
<evidence type="ECO:0008006" key="5">
    <source>
        <dbReference type="Google" id="ProtNLM"/>
    </source>
</evidence>
<reference evidence="3 4" key="1">
    <citation type="submission" date="2016-09" db="EMBL/GenBank/DDBJ databases">
        <title>Extensive genetic diversity and differential bi-allelic expression allows diatom success in the polar Southern Ocean.</title>
        <authorList>
            <consortium name="DOE Joint Genome Institute"/>
            <person name="Mock T."/>
            <person name="Otillar R.P."/>
            <person name="Strauss J."/>
            <person name="Dupont C."/>
            <person name="Frickenhaus S."/>
            <person name="Maumus F."/>
            <person name="Mcmullan M."/>
            <person name="Sanges R."/>
            <person name="Schmutz J."/>
            <person name="Toseland A."/>
            <person name="Valas R."/>
            <person name="Veluchamy A."/>
            <person name="Ward B.J."/>
            <person name="Allen A."/>
            <person name="Barry K."/>
            <person name="Falciatore A."/>
            <person name="Ferrante M."/>
            <person name="Fortunato A.E."/>
            <person name="Gloeckner G."/>
            <person name="Gruber A."/>
            <person name="Hipkin R."/>
            <person name="Janech M."/>
            <person name="Kroth P."/>
            <person name="Leese F."/>
            <person name="Lindquist E."/>
            <person name="Lyon B.R."/>
            <person name="Martin J."/>
            <person name="Mayer C."/>
            <person name="Parker M."/>
            <person name="Quesneville H."/>
            <person name="Raymond J."/>
            <person name="Uhlig C."/>
            <person name="Valentin K.U."/>
            <person name="Worden A.Z."/>
            <person name="Armbrust E.V."/>
            <person name="Bowler C."/>
            <person name="Green B."/>
            <person name="Moulton V."/>
            <person name="Van Oosterhout C."/>
            <person name="Grigoriev I."/>
        </authorList>
    </citation>
    <scope>NUCLEOTIDE SEQUENCE [LARGE SCALE GENOMIC DNA]</scope>
    <source>
        <strain evidence="3 4">CCMP1102</strain>
    </source>
</reference>
<evidence type="ECO:0000256" key="1">
    <source>
        <dbReference type="SAM" id="MobiDB-lite"/>
    </source>
</evidence>
<feature type="region of interest" description="Disordered" evidence="1">
    <location>
        <begin position="335"/>
        <end position="355"/>
    </location>
</feature>
<feature type="transmembrane region" description="Helical" evidence="2">
    <location>
        <begin position="189"/>
        <end position="209"/>
    </location>
</feature>
<gene>
    <name evidence="3" type="ORF">FRACYDRAFT_246545</name>
</gene>
<evidence type="ECO:0000313" key="3">
    <source>
        <dbReference type="EMBL" id="OEU10736.1"/>
    </source>
</evidence>